<dbReference type="OrthoDB" id="596248at2"/>
<protein>
    <submittedName>
        <fullName evidence="15">TonB-dependent receptor plug</fullName>
    </submittedName>
</protein>
<dbReference type="InterPro" id="IPR039426">
    <property type="entry name" value="TonB-dep_rcpt-like"/>
</dbReference>
<organism evidence="15 16">
    <name type="scientific">Chlorobium limicola (strain DSM 245 / NBRC 103803 / 6330)</name>
    <dbReference type="NCBI Taxonomy" id="290315"/>
    <lineage>
        <taxon>Bacteria</taxon>
        <taxon>Pseudomonadati</taxon>
        <taxon>Chlorobiota</taxon>
        <taxon>Chlorobiia</taxon>
        <taxon>Chlorobiales</taxon>
        <taxon>Chlorobiaceae</taxon>
        <taxon>Chlorobium/Pelodictyon group</taxon>
        <taxon>Chlorobium</taxon>
    </lineage>
</organism>
<dbReference type="HOGENOM" id="CLU_008287_18_0_10"/>
<dbReference type="InterPro" id="IPR008969">
    <property type="entry name" value="CarboxyPept-like_regulatory"/>
</dbReference>
<evidence type="ECO:0000259" key="13">
    <source>
        <dbReference type="Pfam" id="PF00593"/>
    </source>
</evidence>
<dbReference type="eggNOG" id="COG4206">
    <property type="taxonomic scope" value="Bacteria"/>
</dbReference>
<dbReference type="CDD" id="cd01347">
    <property type="entry name" value="ligand_gated_channel"/>
    <property type="match status" value="1"/>
</dbReference>
<dbReference type="STRING" id="290315.Clim_1023"/>
<accession>B3EC23</accession>
<feature type="domain" description="TonB-dependent receptor-like beta-barrel" evidence="13">
    <location>
        <begin position="269"/>
        <end position="743"/>
    </location>
</feature>
<dbReference type="InterPro" id="IPR036942">
    <property type="entry name" value="Beta-barrel_TonB_sf"/>
</dbReference>
<dbReference type="GO" id="GO:0015344">
    <property type="term" value="F:siderophore uptake transmembrane transporter activity"/>
    <property type="evidence" value="ECO:0007669"/>
    <property type="project" value="TreeGrafter"/>
</dbReference>
<dbReference type="KEGG" id="cli:Clim_1023"/>
<proteinExistence type="inferred from homology"/>
<evidence type="ECO:0000256" key="6">
    <source>
        <dbReference type="ARBA" id="ARBA00023077"/>
    </source>
</evidence>
<dbReference type="PROSITE" id="PS52016">
    <property type="entry name" value="TONB_DEPENDENT_REC_3"/>
    <property type="match status" value="1"/>
</dbReference>
<keyword evidence="4 10" id="KW-0812">Transmembrane</keyword>
<comment type="subcellular location">
    <subcellularLocation>
        <location evidence="1 10">Cell outer membrane</location>
        <topology evidence="1 10">Multi-pass membrane protein</topology>
    </subcellularLocation>
</comment>
<keyword evidence="2 10" id="KW-0813">Transport</keyword>
<dbReference type="PANTHER" id="PTHR30069">
    <property type="entry name" value="TONB-DEPENDENT OUTER MEMBRANE RECEPTOR"/>
    <property type="match status" value="1"/>
</dbReference>
<dbReference type="Gene3D" id="2.170.130.10">
    <property type="entry name" value="TonB-dependent receptor, plug domain"/>
    <property type="match status" value="1"/>
</dbReference>
<keyword evidence="6 11" id="KW-0798">TonB box</keyword>
<dbReference type="Gene3D" id="2.60.40.1120">
    <property type="entry name" value="Carboxypeptidase-like, regulatory domain"/>
    <property type="match status" value="1"/>
</dbReference>
<evidence type="ECO:0000256" key="2">
    <source>
        <dbReference type="ARBA" id="ARBA00022448"/>
    </source>
</evidence>
<dbReference type="GO" id="GO:0044718">
    <property type="term" value="P:siderophore transmembrane transport"/>
    <property type="evidence" value="ECO:0007669"/>
    <property type="project" value="TreeGrafter"/>
</dbReference>
<dbReference type="Proteomes" id="UP000008841">
    <property type="component" value="Chromosome"/>
</dbReference>
<dbReference type="SUPFAM" id="SSF49464">
    <property type="entry name" value="Carboxypeptidase regulatory domain-like"/>
    <property type="match status" value="1"/>
</dbReference>
<dbReference type="InterPro" id="IPR012910">
    <property type="entry name" value="Plug_dom"/>
</dbReference>
<sequence length="769" mass="84026" precursor="true">MKSYSVKKVFRTAGLLAVLVSVWLPEASAESRVITGVVTSRDDGSPLPGATIRIEGSGAGTVTDSRGEYTLTLPDNAGRVTVSSIGYATRYLKPGQGKLLNVALAESAQSAGEIVVSSTRSQEQLKNIPRKIEVITSKDIEALDPASASELLKKTAGVDVIEYPGMLSGVSIRGFVPNAGSYYNAEYVSYLLDGRPLGTRNLAAVDMNMVERVEVIKGPSSALYGSQGMGGTINFISKKSQGPIKGKVSLGYGSFETFDGSGAIGGSISDRFDFDLGFRYFSQNEDYKIGNNSLISDPSPEMVEDGIGTMRNSTYSSNSGSLRIGYRLSDSFRLDLRGAFFNAPSVHTPGSIWGYYEDGLKDVFRKTADISLTGTAGRHHVKFMPYWSEDESRNLKSASGKTFAYFEGQNEEYGFQLQDAVTIGRHRVTAGVDYNTSTYKTQRHSAPGVSIAPYSPDGRTSSLGLFAEAGLSFFDGRLVVTPGMRYDMSTFAMLDTPLIADVDTEETHDGFFSPSLAFQYSFLPALKTHASIGRAFVSPSALQKAGEYIDTYGWTVRGNPDLEPETSVTWDAGLTWSDEKRGLRADVTYYDTEWEDFITTESTSDGSKIKTYVNAASARLRGMEFELSYDFGAMADYRYSLRCYASYTRQIEAEVTKNGVGSPMKYVRAGLGSFGIEYNDFHLLNARLSARYLGSRYEDNYFTSIRPTLKNSVLEHEPALVFDATVGVSIDGKNSVALTVKNLLDENYTEKDGYNMPGRSFGVKYTVTF</sequence>
<feature type="chain" id="PRO_5002787725" evidence="12">
    <location>
        <begin position="30"/>
        <end position="769"/>
    </location>
</feature>
<dbReference type="EMBL" id="CP001097">
    <property type="protein sequence ID" value="ACD90098.1"/>
    <property type="molecule type" value="Genomic_DNA"/>
</dbReference>
<dbReference type="AlphaFoldDB" id="B3EC23"/>
<dbReference type="Pfam" id="PF13715">
    <property type="entry name" value="CarbopepD_reg_2"/>
    <property type="match status" value="1"/>
</dbReference>
<evidence type="ECO:0000256" key="11">
    <source>
        <dbReference type="RuleBase" id="RU003357"/>
    </source>
</evidence>
<evidence type="ECO:0000256" key="8">
    <source>
        <dbReference type="ARBA" id="ARBA00023170"/>
    </source>
</evidence>
<dbReference type="RefSeq" id="WP_012465977.1">
    <property type="nucleotide sequence ID" value="NC_010803.1"/>
</dbReference>
<dbReference type="PANTHER" id="PTHR30069:SF29">
    <property type="entry name" value="HEMOGLOBIN AND HEMOGLOBIN-HAPTOGLOBIN-BINDING PROTEIN 1-RELATED"/>
    <property type="match status" value="1"/>
</dbReference>
<evidence type="ECO:0000313" key="16">
    <source>
        <dbReference type="Proteomes" id="UP000008841"/>
    </source>
</evidence>
<dbReference type="InterPro" id="IPR000531">
    <property type="entry name" value="Beta-barrel_TonB"/>
</dbReference>
<feature type="signal peptide" evidence="12">
    <location>
        <begin position="1"/>
        <end position="29"/>
    </location>
</feature>
<evidence type="ECO:0000256" key="9">
    <source>
        <dbReference type="ARBA" id="ARBA00023237"/>
    </source>
</evidence>
<dbReference type="SUPFAM" id="SSF56935">
    <property type="entry name" value="Porins"/>
    <property type="match status" value="1"/>
</dbReference>
<keyword evidence="8 15" id="KW-0675">Receptor</keyword>
<evidence type="ECO:0000313" key="15">
    <source>
        <dbReference type="EMBL" id="ACD90098.1"/>
    </source>
</evidence>
<feature type="domain" description="TonB-dependent receptor plug" evidence="14">
    <location>
        <begin position="125"/>
        <end position="232"/>
    </location>
</feature>
<name>B3EC23_CHLL2</name>
<keyword evidence="3 10" id="KW-1134">Transmembrane beta strand</keyword>
<evidence type="ECO:0000256" key="3">
    <source>
        <dbReference type="ARBA" id="ARBA00022452"/>
    </source>
</evidence>
<comment type="similarity">
    <text evidence="10 11">Belongs to the TonB-dependent receptor family.</text>
</comment>
<dbReference type="GO" id="GO:0009279">
    <property type="term" value="C:cell outer membrane"/>
    <property type="evidence" value="ECO:0007669"/>
    <property type="project" value="UniProtKB-SubCell"/>
</dbReference>
<evidence type="ECO:0000256" key="5">
    <source>
        <dbReference type="ARBA" id="ARBA00022729"/>
    </source>
</evidence>
<keyword evidence="9 10" id="KW-0998">Cell outer membrane</keyword>
<evidence type="ECO:0000256" key="10">
    <source>
        <dbReference type="PROSITE-ProRule" id="PRU01360"/>
    </source>
</evidence>
<dbReference type="InterPro" id="IPR037066">
    <property type="entry name" value="Plug_dom_sf"/>
</dbReference>
<evidence type="ECO:0000259" key="14">
    <source>
        <dbReference type="Pfam" id="PF07715"/>
    </source>
</evidence>
<reference evidence="15 16" key="1">
    <citation type="submission" date="2008-05" db="EMBL/GenBank/DDBJ databases">
        <title>Complete sequence of Chlorobium limicola DSM 245.</title>
        <authorList>
            <consortium name="US DOE Joint Genome Institute"/>
            <person name="Lucas S."/>
            <person name="Copeland A."/>
            <person name="Lapidus A."/>
            <person name="Glavina del Rio T."/>
            <person name="Dalin E."/>
            <person name="Tice H."/>
            <person name="Bruce D."/>
            <person name="Goodwin L."/>
            <person name="Pitluck S."/>
            <person name="Schmutz J."/>
            <person name="Larimer F."/>
            <person name="Land M."/>
            <person name="Hauser L."/>
            <person name="Kyrpides N."/>
            <person name="Ovchinnikova G."/>
            <person name="Zhao F."/>
            <person name="Li T."/>
            <person name="Liu Z."/>
            <person name="Overmann J."/>
            <person name="Bryant D.A."/>
            <person name="Richardson P."/>
        </authorList>
    </citation>
    <scope>NUCLEOTIDE SEQUENCE [LARGE SCALE GENOMIC DNA]</scope>
    <source>
        <strain evidence="16">DSM 245 / NBRC 103803 / 6330</strain>
    </source>
</reference>
<evidence type="ECO:0000256" key="4">
    <source>
        <dbReference type="ARBA" id="ARBA00022692"/>
    </source>
</evidence>
<evidence type="ECO:0000256" key="12">
    <source>
        <dbReference type="SAM" id="SignalP"/>
    </source>
</evidence>
<dbReference type="Gene3D" id="2.40.170.20">
    <property type="entry name" value="TonB-dependent receptor, beta-barrel domain"/>
    <property type="match status" value="1"/>
</dbReference>
<gene>
    <name evidence="15" type="ordered locus">Clim_1023</name>
</gene>
<evidence type="ECO:0000256" key="7">
    <source>
        <dbReference type="ARBA" id="ARBA00023136"/>
    </source>
</evidence>
<keyword evidence="7 10" id="KW-0472">Membrane</keyword>
<dbReference type="Pfam" id="PF07715">
    <property type="entry name" value="Plug"/>
    <property type="match status" value="1"/>
</dbReference>
<keyword evidence="5 12" id="KW-0732">Signal</keyword>
<dbReference type="Pfam" id="PF00593">
    <property type="entry name" value="TonB_dep_Rec_b-barrel"/>
    <property type="match status" value="1"/>
</dbReference>
<evidence type="ECO:0000256" key="1">
    <source>
        <dbReference type="ARBA" id="ARBA00004571"/>
    </source>
</evidence>